<protein>
    <recommendedName>
        <fullName evidence="7">Large ribosomal subunit protein mL40</fullName>
    </recommendedName>
</protein>
<keyword evidence="10" id="KW-1185">Reference proteome</keyword>
<name>A0A1Y1YNG4_9FUNG</name>
<dbReference type="InParanoid" id="A0A1Y1YNG4"/>
<keyword evidence="4" id="KW-0689">Ribosomal protein</keyword>
<keyword evidence="8" id="KW-0175">Coiled coil</keyword>
<dbReference type="FunCoup" id="A0A1Y1YNG4">
    <property type="interactions" value="13"/>
</dbReference>
<dbReference type="EMBL" id="MCFE01000096">
    <property type="protein sequence ID" value="ORX99518.1"/>
    <property type="molecule type" value="Genomic_DNA"/>
</dbReference>
<keyword evidence="6" id="KW-0687">Ribonucleoprotein</keyword>
<organism evidence="9 10">
    <name type="scientific">Basidiobolus meristosporus CBS 931.73</name>
    <dbReference type="NCBI Taxonomy" id="1314790"/>
    <lineage>
        <taxon>Eukaryota</taxon>
        <taxon>Fungi</taxon>
        <taxon>Fungi incertae sedis</taxon>
        <taxon>Zoopagomycota</taxon>
        <taxon>Entomophthoromycotina</taxon>
        <taxon>Basidiobolomycetes</taxon>
        <taxon>Basidiobolales</taxon>
        <taxon>Basidiobolaceae</taxon>
        <taxon>Basidiobolus</taxon>
    </lineage>
</organism>
<dbReference type="InterPro" id="IPR042831">
    <property type="entry name" value="Ribosomal_mL40_fung"/>
</dbReference>
<feature type="coiled-coil region" evidence="8">
    <location>
        <begin position="89"/>
        <end position="116"/>
    </location>
</feature>
<evidence type="ECO:0000256" key="2">
    <source>
        <dbReference type="ARBA" id="ARBA00009360"/>
    </source>
</evidence>
<dbReference type="GO" id="GO:1990904">
    <property type="term" value="C:ribonucleoprotein complex"/>
    <property type="evidence" value="ECO:0007669"/>
    <property type="project" value="UniProtKB-KW"/>
</dbReference>
<comment type="subcellular location">
    <subcellularLocation>
        <location evidence="1">Mitochondrion</location>
    </subcellularLocation>
</comment>
<evidence type="ECO:0000256" key="8">
    <source>
        <dbReference type="SAM" id="Coils"/>
    </source>
</evidence>
<dbReference type="PANTHER" id="PTHR39150">
    <property type="entry name" value="54S RIBOSOMAL PROTEIN L28, MITOCHONDRIAL"/>
    <property type="match status" value="1"/>
</dbReference>
<dbReference type="OrthoDB" id="2098203at2759"/>
<evidence type="ECO:0000256" key="3">
    <source>
        <dbReference type="ARBA" id="ARBA00022946"/>
    </source>
</evidence>
<comment type="caution">
    <text evidence="9">The sequence shown here is derived from an EMBL/GenBank/DDBJ whole genome shotgun (WGS) entry which is preliminary data.</text>
</comment>
<evidence type="ECO:0000256" key="4">
    <source>
        <dbReference type="ARBA" id="ARBA00022980"/>
    </source>
</evidence>
<dbReference type="GO" id="GO:0003735">
    <property type="term" value="F:structural constituent of ribosome"/>
    <property type="evidence" value="ECO:0007669"/>
    <property type="project" value="InterPro"/>
</dbReference>
<dbReference type="Pfam" id="PF09812">
    <property type="entry name" value="MRP-L28"/>
    <property type="match status" value="1"/>
</dbReference>
<proteinExistence type="inferred from homology"/>
<evidence type="ECO:0000256" key="5">
    <source>
        <dbReference type="ARBA" id="ARBA00023128"/>
    </source>
</evidence>
<dbReference type="Proteomes" id="UP000193498">
    <property type="component" value="Unassembled WGS sequence"/>
</dbReference>
<dbReference type="GO" id="GO:0005840">
    <property type="term" value="C:ribosome"/>
    <property type="evidence" value="ECO:0007669"/>
    <property type="project" value="UniProtKB-KW"/>
</dbReference>
<comment type="similarity">
    <text evidence="2">Belongs to the mitochondrion-specific ribosomal protein mL40 family.</text>
</comment>
<dbReference type="STRING" id="1314790.A0A1Y1YNG4"/>
<evidence type="ECO:0000313" key="10">
    <source>
        <dbReference type="Proteomes" id="UP000193498"/>
    </source>
</evidence>
<keyword evidence="3" id="KW-0809">Transit peptide</keyword>
<evidence type="ECO:0000313" key="9">
    <source>
        <dbReference type="EMBL" id="ORX99518.1"/>
    </source>
</evidence>
<evidence type="ECO:0000256" key="1">
    <source>
        <dbReference type="ARBA" id="ARBA00004173"/>
    </source>
</evidence>
<accession>A0A1Y1YNG4</accession>
<dbReference type="AlphaFoldDB" id="A0A1Y1YNG4"/>
<evidence type="ECO:0000256" key="7">
    <source>
        <dbReference type="ARBA" id="ARBA00035192"/>
    </source>
</evidence>
<dbReference type="InterPro" id="IPR019192">
    <property type="entry name" value="Ribosomal_mL40"/>
</dbReference>
<keyword evidence="5" id="KW-0496">Mitochondrion</keyword>
<dbReference type="GO" id="GO:0032543">
    <property type="term" value="P:mitochondrial translation"/>
    <property type="evidence" value="ECO:0007669"/>
    <property type="project" value="InterPro"/>
</dbReference>
<gene>
    <name evidence="9" type="ORF">K493DRAFT_313200</name>
</gene>
<sequence>MSLARFSLPAISTARRGILLRAAPPAAAAPGAKRDTSIGGDSRNELIKKVLFESTPRKTATLDEEEQHRQEIIELAWKLLEKKQHLTRQAELEAKYNAMRAANLELERTNERLFRQAQMKDKHVTFPKKLRTLTDTPPLSGWNYTAAK</sequence>
<dbReference type="PANTHER" id="PTHR39150:SF1">
    <property type="entry name" value="LARGE RIBOSOMAL SUBUNIT PROTEIN ML40"/>
    <property type="match status" value="1"/>
</dbReference>
<dbReference type="Gene3D" id="6.10.250.3440">
    <property type="match status" value="1"/>
</dbReference>
<evidence type="ECO:0000256" key="6">
    <source>
        <dbReference type="ARBA" id="ARBA00023274"/>
    </source>
</evidence>
<dbReference type="GO" id="GO:0005739">
    <property type="term" value="C:mitochondrion"/>
    <property type="evidence" value="ECO:0007669"/>
    <property type="project" value="UniProtKB-SubCell"/>
</dbReference>
<reference evidence="9 10" key="1">
    <citation type="submission" date="2016-07" db="EMBL/GenBank/DDBJ databases">
        <title>Pervasive Adenine N6-methylation of Active Genes in Fungi.</title>
        <authorList>
            <consortium name="DOE Joint Genome Institute"/>
            <person name="Mondo S.J."/>
            <person name="Dannebaum R.O."/>
            <person name="Kuo R.C."/>
            <person name="Labutti K."/>
            <person name="Haridas S."/>
            <person name="Kuo A."/>
            <person name="Salamov A."/>
            <person name="Ahrendt S.R."/>
            <person name="Lipzen A."/>
            <person name="Sullivan W."/>
            <person name="Andreopoulos W.B."/>
            <person name="Clum A."/>
            <person name="Lindquist E."/>
            <person name="Daum C."/>
            <person name="Ramamoorthy G.K."/>
            <person name="Gryganskyi A."/>
            <person name="Culley D."/>
            <person name="Magnuson J.K."/>
            <person name="James T.Y."/>
            <person name="O'Malley M.A."/>
            <person name="Stajich J.E."/>
            <person name="Spatafora J.W."/>
            <person name="Visel A."/>
            <person name="Grigoriev I.V."/>
        </authorList>
    </citation>
    <scope>NUCLEOTIDE SEQUENCE [LARGE SCALE GENOMIC DNA]</scope>
    <source>
        <strain evidence="9 10">CBS 931.73</strain>
    </source>
</reference>